<dbReference type="CDD" id="cd17489">
    <property type="entry name" value="MFS_YfcJ_like"/>
    <property type="match status" value="1"/>
</dbReference>
<dbReference type="InterPro" id="IPR005829">
    <property type="entry name" value="Sugar_transporter_CS"/>
</dbReference>
<feature type="transmembrane region" description="Helical" evidence="7">
    <location>
        <begin position="155"/>
        <end position="178"/>
    </location>
</feature>
<dbReference type="PROSITE" id="PS50850">
    <property type="entry name" value="MFS"/>
    <property type="match status" value="1"/>
</dbReference>
<evidence type="ECO:0000256" key="3">
    <source>
        <dbReference type="ARBA" id="ARBA00022692"/>
    </source>
</evidence>
<dbReference type="Gene3D" id="1.20.1250.20">
    <property type="entry name" value="MFS general substrate transporter like domains"/>
    <property type="match status" value="2"/>
</dbReference>
<dbReference type="PROSITE" id="PS00216">
    <property type="entry name" value="SUGAR_TRANSPORT_1"/>
    <property type="match status" value="1"/>
</dbReference>
<feature type="region of interest" description="Disordered" evidence="6">
    <location>
        <begin position="1"/>
        <end position="21"/>
    </location>
</feature>
<dbReference type="GO" id="GO:0022857">
    <property type="term" value="F:transmembrane transporter activity"/>
    <property type="evidence" value="ECO:0007669"/>
    <property type="project" value="InterPro"/>
</dbReference>
<gene>
    <name evidence="10" type="ORF">DEACI_1069</name>
    <name evidence="9" type="ORF">DEACI_1139</name>
</gene>
<feature type="transmembrane region" description="Helical" evidence="7">
    <location>
        <begin position="377"/>
        <end position="397"/>
    </location>
</feature>
<evidence type="ECO:0000313" key="9">
    <source>
        <dbReference type="EMBL" id="CAA7600486.1"/>
    </source>
</evidence>
<dbReference type="SUPFAM" id="SSF103473">
    <property type="entry name" value="MFS general substrate transporter"/>
    <property type="match status" value="1"/>
</dbReference>
<feature type="transmembrane region" description="Helical" evidence="7">
    <location>
        <begin position="287"/>
        <end position="306"/>
    </location>
</feature>
<dbReference type="EMBL" id="LR746496">
    <property type="protein sequence ID" value="CAA7600486.1"/>
    <property type="molecule type" value="Genomic_DNA"/>
</dbReference>
<feature type="transmembrane region" description="Helical" evidence="7">
    <location>
        <begin position="184"/>
        <end position="208"/>
    </location>
</feature>
<feature type="compositionally biased region" description="Gly residues" evidence="6">
    <location>
        <begin position="9"/>
        <end position="19"/>
    </location>
</feature>
<keyword evidence="4 7" id="KW-1133">Transmembrane helix</keyword>
<evidence type="ECO:0000256" key="5">
    <source>
        <dbReference type="ARBA" id="ARBA00023136"/>
    </source>
</evidence>
<evidence type="ECO:0000313" key="11">
    <source>
        <dbReference type="Proteomes" id="UP001071230"/>
    </source>
</evidence>
<name>A0A8S0XAW7_9FIRM</name>
<feature type="transmembrane region" description="Helical" evidence="7">
    <location>
        <begin position="351"/>
        <end position="371"/>
    </location>
</feature>
<evidence type="ECO:0000259" key="8">
    <source>
        <dbReference type="PROSITE" id="PS50850"/>
    </source>
</evidence>
<dbReference type="EMBL" id="CDGJ01000032">
    <property type="protein sequence ID" value="CEJ06620.1"/>
    <property type="molecule type" value="Genomic_DNA"/>
</dbReference>
<dbReference type="Pfam" id="PF07690">
    <property type="entry name" value="MFS_1"/>
    <property type="match status" value="1"/>
</dbReference>
<evidence type="ECO:0000313" key="10">
    <source>
        <dbReference type="EMBL" id="CEJ06620.1"/>
    </source>
</evidence>
<comment type="subcellular location">
    <subcellularLocation>
        <location evidence="1">Cell membrane</location>
        <topology evidence="1">Multi-pass membrane protein</topology>
    </subcellularLocation>
</comment>
<dbReference type="RefSeq" id="WP_240984153.1">
    <property type="nucleotide sequence ID" value="NZ_CDGJ01000032.1"/>
</dbReference>
<feature type="transmembrane region" description="Helical" evidence="7">
    <location>
        <begin position="254"/>
        <end position="275"/>
    </location>
</feature>
<sequence length="412" mass="44214">MGENTGKNSGEGAGEGPAQGVGPKELWTKNFILIVLANFIIFFGFQMLMPTIPVYTEKLGGSQSEAGLVMGIFAISAVLIRPFAGRAIDVFGRKVIFLSGLTIFFVSVLAYNWLPTVLLLILFRLIHGFGWGASSTAAGTIAADTIPRPRLTEGMGYYGIASDIAMALAPAYGLFLIGSYGFPALFFSSGAATLLAIILACFITYREASQTERGSRTAFFEKAAFRPSLLMFFVTMTFGAIVSFLALYASHLGISNIGIFFTFYAVALMLSRPLFGRLADRRGFDIVLVPGMLAILLAMFLLYRAQASSQPLLILLVAAVIYGFGFGAVQPSLQAMAVLDVPFNRRGAANGTFYSAFDLGIGLGSGIWGVVADVWGFSAMYLGATVPAFLALVFYLFMGRRKAPEGRDGRRG</sequence>
<dbReference type="PANTHER" id="PTHR23531:SF1">
    <property type="entry name" value="QUINOLENE RESISTANCE PROTEIN NORA"/>
    <property type="match status" value="1"/>
</dbReference>
<keyword evidence="5 7" id="KW-0472">Membrane</keyword>
<evidence type="ECO:0000256" key="7">
    <source>
        <dbReference type="SAM" id="Phobius"/>
    </source>
</evidence>
<dbReference type="KEGG" id="aacx:DEACI_1139"/>
<dbReference type="GO" id="GO:0005886">
    <property type="term" value="C:plasma membrane"/>
    <property type="evidence" value="ECO:0007669"/>
    <property type="project" value="UniProtKB-SubCell"/>
</dbReference>
<accession>A0A8S0XAW7</accession>
<reference evidence="9" key="2">
    <citation type="submission" date="2020-01" db="EMBL/GenBank/DDBJ databases">
        <authorList>
            <person name="Hornung B."/>
        </authorList>
    </citation>
    <scope>NUCLEOTIDE SEQUENCE</scope>
    <source>
        <strain evidence="9">PacBioINE</strain>
    </source>
</reference>
<feature type="transmembrane region" description="Helical" evidence="7">
    <location>
        <begin position="312"/>
        <end position="339"/>
    </location>
</feature>
<organism evidence="9">
    <name type="scientific">Acididesulfobacillus acetoxydans</name>
    <dbReference type="NCBI Taxonomy" id="1561005"/>
    <lineage>
        <taxon>Bacteria</taxon>
        <taxon>Bacillati</taxon>
        <taxon>Bacillota</taxon>
        <taxon>Clostridia</taxon>
        <taxon>Eubacteriales</taxon>
        <taxon>Peptococcaceae</taxon>
        <taxon>Acididesulfobacillus</taxon>
    </lineage>
</organism>
<feature type="transmembrane region" description="Helical" evidence="7">
    <location>
        <begin position="31"/>
        <end position="54"/>
    </location>
</feature>
<evidence type="ECO:0000256" key="1">
    <source>
        <dbReference type="ARBA" id="ARBA00004651"/>
    </source>
</evidence>
<keyword evidence="3 7" id="KW-0812">Transmembrane</keyword>
<keyword evidence="9" id="KW-0762">Sugar transport</keyword>
<keyword evidence="2" id="KW-0813">Transport</keyword>
<reference evidence="10" key="1">
    <citation type="submission" date="2014-11" db="EMBL/GenBank/DDBJ databases">
        <authorList>
            <person name="Hornung B.V."/>
        </authorList>
    </citation>
    <scope>NUCLEOTIDE SEQUENCE</scope>
    <source>
        <strain evidence="10">INE</strain>
    </source>
</reference>
<dbReference type="Proteomes" id="UP000836597">
    <property type="component" value="Chromosome"/>
</dbReference>
<dbReference type="InterPro" id="IPR052714">
    <property type="entry name" value="MFS_Exporter"/>
</dbReference>
<feature type="transmembrane region" description="Helical" evidence="7">
    <location>
        <begin position="120"/>
        <end position="143"/>
    </location>
</feature>
<dbReference type="InterPro" id="IPR011701">
    <property type="entry name" value="MFS"/>
</dbReference>
<dbReference type="InterPro" id="IPR020846">
    <property type="entry name" value="MFS_dom"/>
</dbReference>
<dbReference type="PANTHER" id="PTHR23531">
    <property type="entry name" value="QUINOLENE RESISTANCE PROTEIN NORA"/>
    <property type="match status" value="1"/>
</dbReference>
<evidence type="ECO:0000256" key="2">
    <source>
        <dbReference type="ARBA" id="ARBA00022448"/>
    </source>
</evidence>
<protein>
    <submittedName>
        <fullName evidence="10">Major facilitator super MFS 1</fullName>
    </submittedName>
    <submittedName>
        <fullName evidence="9">Sugar transporter</fullName>
    </submittedName>
</protein>
<feature type="transmembrane region" description="Helical" evidence="7">
    <location>
        <begin position="95"/>
        <end position="114"/>
    </location>
</feature>
<dbReference type="AlphaFoldDB" id="A0A8S0XAW7"/>
<dbReference type="Proteomes" id="UP001071230">
    <property type="component" value="Unassembled WGS sequence"/>
</dbReference>
<keyword evidence="11" id="KW-1185">Reference proteome</keyword>
<feature type="domain" description="Major facilitator superfamily (MFS) profile" evidence="8">
    <location>
        <begin position="30"/>
        <end position="402"/>
    </location>
</feature>
<feature type="transmembrane region" description="Helical" evidence="7">
    <location>
        <begin position="66"/>
        <end position="83"/>
    </location>
</feature>
<evidence type="ECO:0000256" key="6">
    <source>
        <dbReference type="SAM" id="MobiDB-lite"/>
    </source>
</evidence>
<feature type="transmembrane region" description="Helical" evidence="7">
    <location>
        <begin position="229"/>
        <end position="248"/>
    </location>
</feature>
<evidence type="ECO:0000256" key="4">
    <source>
        <dbReference type="ARBA" id="ARBA00022989"/>
    </source>
</evidence>
<dbReference type="InterPro" id="IPR036259">
    <property type="entry name" value="MFS_trans_sf"/>
</dbReference>
<proteinExistence type="predicted"/>